<dbReference type="Proteomes" id="UP000006034">
    <property type="component" value="Unassembled WGS sequence"/>
</dbReference>
<sequence length="283" mass="31342">MAGDGQLFLGFLMDLTRPFLKWAGGKYRLLDRLLPSIPAGARLVEPFVGSGAVFLNAGFACYLLCDLNADLIGLYRTLRRDGERFIAEARALFTPGNNTQEAFLRLRETFNVSSDAEERSVLFLYLNRHSYNGLVRYNSKGIYNVPFGKYKAPYFPERELTAFLDKLRGCDVTFAVQDFRSTFAALRPGDVVYCDPPYAPVSATANFTSYTGGGFGVQEQIDLASEASAAAKRGVPVVLSNHDVPLIRELYADARLESFPVQRFISCNGARRGAARELLAVFP</sequence>
<evidence type="ECO:0000256" key="5">
    <source>
        <dbReference type="ARBA" id="ARBA00022691"/>
    </source>
</evidence>
<dbReference type="PROSITE" id="PS00092">
    <property type="entry name" value="N6_MTASE"/>
    <property type="match status" value="1"/>
</dbReference>
<feature type="binding site" evidence="7">
    <location>
        <position position="195"/>
    </location>
    <ligand>
        <name>S-adenosyl-L-methionine</name>
        <dbReference type="ChEBI" id="CHEBI:59789"/>
    </ligand>
</feature>
<accession>E5Y8Q8</accession>
<gene>
    <name evidence="9" type="ORF">HMPREF0179_02576</name>
</gene>
<reference evidence="9 10" key="2">
    <citation type="submission" date="2013-04" db="EMBL/GenBank/DDBJ databases">
        <title>The Genome Sequence of Bilophila wadsworthia 3_1_6.</title>
        <authorList>
            <consortium name="The Broad Institute Genomics Platform"/>
            <person name="Earl A."/>
            <person name="Ward D."/>
            <person name="Feldgarden M."/>
            <person name="Gevers D."/>
            <person name="Sibley C."/>
            <person name="Strauss J."/>
            <person name="Allen-Vercoe E."/>
            <person name="Walker B."/>
            <person name="Young S."/>
            <person name="Zeng Q."/>
            <person name="Gargeya S."/>
            <person name="Fitzgerald M."/>
            <person name="Haas B."/>
            <person name="Abouelleil A."/>
            <person name="Allen A.W."/>
            <person name="Alvarado L."/>
            <person name="Arachchi H.M."/>
            <person name="Berlin A.M."/>
            <person name="Chapman S.B."/>
            <person name="Gainer-Dewar J."/>
            <person name="Goldberg J."/>
            <person name="Griggs A."/>
            <person name="Gujja S."/>
            <person name="Hansen M."/>
            <person name="Howarth C."/>
            <person name="Imamovic A."/>
            <person name="Ireland A."/>
            <person name="Larimer J."/>
            <person name="McCowan C."/>
            <person name="Murphy C."/>
            <person name="Pearson M."/>
            <person name="Poon T.W."/>
            <person name="Priest M."/>
            <person name="Roberts A."/>
            <person name="Saif S."/>
            <person name="Shea T."/>
            <person name="Sisk P."/>
            <person name="Sykes S."/>
            <person name="Wortman J."/>
            <person name="Nusbaum C."/>
            <person name="Birren B."/>
        </authorList>
    </citation>
    <scope>NUCLEOTIDE SEQUENCE [LARGE SCALE GENOMIC DNA]</scope>
    <source>
        <strain evidence="9 10">3_1_6</strain>
    </source>
</reference>
<dbReference type="EMBL" id="ADCP02000001">
    <property type="protein sequence ID" value="EFV43637.2"/>
    <property type="molecule type" value="Genomic_DNA"/>
</dbReference>
<evidence type="ECO:0000256" key="8">
    <source>
        <dbReference type="RuleBase" id="RU361257"/>
    </source>
</evidence>
<protein>
    <recommendedName>
        <fullName evidence="2 8">Site-specific DNA-methyltransferase (adenine-specific)</fullName>
        <ecNumber evidence="2 8">2.1.1.72</ecNumber>
    </recommendedName>
</protein>
<dbReference type="GO" id="GO:0006298">
    <property type="term" value="P:mismatch repair"/>
    <property type="evidence" value="ECO:0007669"/>
    <property type="project" value="TreeGrafter"/>
</dbReference>
<evidence type="ECO:0000256" key="3">
    <source>
        <dbReference type="ARBA" id="ARBA00022603"/>
    </source>
</evidence>
<proteinExistence type="inferred from homology"/>
<dbReference type="PIRSF" id="PIRSF000398">
    <property type="entry name" value="M_m6A_EcoRV"/>
    <property type="match status" value="1"/>
</dbReference>
<dbReference type="STRING" id="563192.HMPREF0179_02576"/>
<feature type="binding site" evidence="7">
    <location>
        <position position="22"/>
    </location>
    <ligand>
        <name>S-adenosyl-L-methionine</name>
        <dbReference type="ChEBI" id="CHEBI:59789"/>
    </ligand>
</feature>
<comment type="caution">
    <text evidence="9">The sequence shown here is derived from an EMBL/GenBank/DDBJ whole genome shotgun (WGS) entry which is preliminary data.</text>
</comment>
<dbReference type="AlphaFoldDB" id="E5Y8Q8"/>
<dbReference type="NCBIfam" id="TIGR00571">
    <property type="entry name" value="dam"/>
    <property type="match status" value="1"/>
</dbReference>
<dbReference type="GO" id="GO:0009307">
    <property type="term" value="P:DNA restriction-modification system"/>
    <property type="evidence" value="ECO:0007669"/>
    <property type="project" value="InterPro"/>
</dbReference>
<name>E5Y8Q8_BILW3</name>
<dbReference type="Pfam" id="PF02086">
    <property type="entry name" value="MethyltransfD12"/>
    <property type="match status" value="1"/>
</dbReference>
<feature type="binding site" evidence="7">
    <location>
        <position position="66"/>
    </location>
    <ligand>
        <name>S-adenosyl-L-methionine</name>
        <dbReference type="ChEBI" id="CHEBI:59789"/>
    </ligand>
</feature>
<keyword evidence="10" id="KW-1185">Reference proteome</keyword>
<dbReference type="PANTHER" id="PTHR30481:SF3">
    <property type="entry name" value="DNA ADENINE METHYLASE"/>
    <property type="match status" value="1"/>
</dbReference>
<dbReference type="Gene3D" id="1.10.1020.10">
    <property type="entry name" value="Adenine-specific Methyltransferase, Domain 2"/>
    <property type="match status" value="1"/>
</dbReference>
<dbReference type="SUPFAM" id="SSF53335">
    <property type="entry name" value="S-adenosyl-L-methionine-dependent methyltransferases"/>
    <property type="match status" value="1"/>
</dbReference>
<reference evidence="9 10" key="1">
    <citation type="submission" date="2010-10" db="EMBL/GenBank/DDBJ databases">
        <authorList>
            <consortium name="The Broad Institute Genome Sequencing Platform"/>
            <person name="Ward D."/>
            <person name="Earl A."/>
            <person name="Feldgarden M."/>
            <person name="Young S.K."/>
            <person name="Gargeya S."/>
            <person name="Zeng Q."/>
            <person name="Alvarado L."/>
            <person name="Berlin A."/>
            <person name="Bochicchio J."/>
            <person name="Chapman S.B."/>
            <person name="Chen Z."/>
            <person name="Freedman E."/>
            <person name="Gellesch M."/>
            <person name="Goldberg J."/>
            <person name="Griggs A."/>
            <person name="Gujja S."/>
            <person name="Heilman E."/>
            <person name="Heiman D."/>
            <person name="Howarth C."/>
            <person name="Mehta T."/>
            <person name="Neiman D."/>
            <person name="Pearson M."/>
            <person name="Roberts A."/>
            <person name="Saif S."/>
            <person name="Shea T."/>
            <person name="Shenoy N."/>
            <person name="Sisk P."/>
            <person name="Stolte C."/>
            <person name="Sykes S."/>
            <person name="White J."/>
            <person name="Yandava C."/>
            <person name="Allen-Vercoe E."/>
            <person name="Sibley C."/>
            <person name="Ambrose C.E."/>
            <person name="Strauss J."/>
            <person name="Daigneault M."/>
            <person name="Haas B."/>
            <person name="Nusbaum C."/>
            <person name="Birren B."/>
        </authorList>
    </citation>
    <scope>NUCLEOTIDE SEQUENCE [LARGE SCALE GENOMIC DNA]</scope>
    <source>
        <strain evidence="9 10">3_1_6</strain>
    </source>
</reference>
<organism evidence="9 10">
    <name type="scientific">Bilophila wadsworthia (strain 3_1_6)</name>
    <dbReference type="NCBI Taxonomy" id="563192"/>
    <lineage>
        <taxon>Bacteria</taxon>
        <taxon>Pseudomonadati</taxon>
        <taxon>Thermodesulfobacteriota</taxon>
        <taxon>Desulfovibrionia</taxon>
        <taxon>Desulfovibrionales</taxon>
        <taxon>Desulfovibrionaceae</taxon>
        <taxon>Bilophila</taxon>
    </lineage>
</organism>
<keyword evidence="5 8" id="KW-0949">S-adenosyl-L-methionine</keyword>
<keyword evidence="4 8" id="KW-0808">Transferase</keyword>
<dbReference type="GO" id="GO:0009007">
    <property type="term" value="F:site-specific DNA-methyltransferase (adenine-specific) activity"/>
    <property type="evidence" value="ECO:0007669"/>
    <property type="project" value="UniProtKB-UniRule"/>
</dbReference>
<comment type="similarity">
    <text evidence="1 8">Belongs to the N(4)/N(6)-methyltransferase family.</text>
</comment>
<evidence type="ECO:0000256" key="4">
    <source>
        <dbReference type="ARBA" id="ARBA00022679"/>
    </source>
</evidence>
<dbReference type="HOGENOM" id="CLU_063430_0_1_7"/>
<evidence type="ECO:0000256" key="6">
    <source>
        <dbReference type="ARBA" id="ARBA00047942"/>
    </source>
</evidence>
<dbReference type="GO" id="GO:0043565">
    <property type="term" value="F:sequence-specific DNA binding"/>
    <property type="evidence" value="ECO:0007669"/>
    <property type="project" value="TreeGrafter"/>
</dbReference>
<evidence type="ECO:0000313" key="10">
    <source>
        <dbReference type="Proteomes" id="UP000006034"/>
    </source>
</evidence>
<dbReference type="InterPro" id="IPR023095">
    <property type="entry name" value="Ade_MeTrfase_dom_2"/>
</dbReference>
<evidence type="ECO:0000256" key="7">
    <source>
        <dbReference type="PIRSR" id="PIRSR000398-1"/>
    </source>
</evidence>
<dbReference type="InterPro" id="IPR029063">
    <property type="entry name" value="SAM-dependent_MTases_sf"/>
</dbReference>
<dbReference type="PRINTS" id="PR00505">
    <property type="entry name" value="D12N6MTFRASE"/>
</dbReference>
<evidence type="ECO:0000313" key="9">
    <source>
        <dbReference type="EMBL" id="EFV43637.2"/>
    </source>
</evidence>
<dbReference type="InterPro" id="IPR012327">
    <property type="entry name" value="MeTrfase_D12"/>
</dbReference>
<dbReference type="PANTHER" id="PTHR30481">
    <property type="entry name" value="DNA ADENINE METHYLASE"/>
    <property type="match status" value="1"/>
</dbReference>
<dbReference type="Gene3D" id="3.40.50.150">
    <property type="entry name" value="Vaccinia Virus protein VP39"/>
    <property type="match status" value="1"/>
</dbReference>
<dbReference type="EC" id="2.1.1.72" evidence="2 8"/>
<dbReference type="InterPro" id="IPR002052">
    <property type="entry name" value="DNA_methylase_N6_adenine_CS"/>
</dbReference>
<comment type="catalytic activity">
    <reaction evidence="6 8">
        <text>a 2'-deoxyadenosine in DNA + S-adenosyl-L-methionine = an N(6)-methyl-2'-deoxyadenosine in DNA + S-adenosyl-L-homocysteine + H(+)</text>
        <dbReference type="Rhea" id="RHEA:15197"/>
        <dbReference type="Rhea" id="RHEA-COMP:12418"/>
        <dbReference type="Rhea" id="RHEA-COMP:12419"/>
        <dbReference type="ChEBI" id="CHEBI:15378"/>
        <dbReference type="ChEBI" id="CHEBI:57856"/>
        <dbReference type="ChEBI" id="CHEBI:59789"/>
        <dbReference type="ChEBI" id="CHEBI:90615"/>
        <dbReference type="ChEBI" id="CHEBI:90616"/>
        <dbReference type="EC" id="2.1.1.72"/>
    </reaction>
</comment>
<dbReference type="eggNOG" id="COG0338">
    <property type="taxonomic scope" value="Bacteria"/>
</dbReference>
<evidence type="ECO:0000256" key="1">
    <source>
        <dbReference type="ARBA" id="ARBA00006594"/>
    </source>
</evidence>
<keyword evidence="3 8" id="KW-0489">Methyltransferase</keyword>
<dbReference type="GO" id="GO:1904047">
    <property type="term" value="F:S-adenosyl-L-methionine binding"/>
    <property type="evidence" value="ECO:0007669"/>
    <property type="project" value="TreeGrafter"/>
</dbReference>
<dbReference type="GO" id="GO:0032259">
    <property type="term" value="P:methylation"/>
    <property type="evidence" value="ECO:0007669"/>
    <property type="project" value="UniProtKB-KW"/>
</dbReference>
<feature type="binding site" evidence="7">
    <location>
        <position position="26"/>
    </location>
    <ligand>
        <name>S-adenosyl-L-methionine</name>
        <dbReference type="ChEBI" id="CHEBI:59789"/>
    </ligand>
</feature>
<dbReference type="InterPro" id="IPR012263">
    <property type="entry name" value="M_m6A_EcoRV"/>
</dbReference>
<evidence type="ECO:0000256" key="2">
    <source>
        <dbReference type="ARBA" id="ARBA00011900"/>
    </source>
</evidence>